<evidence type="ECO:0000256" key="6">
    <source>
        <dbReference type="RuleBase" id="RU362057"/>
    </source>
</evidence>
<dbReference type="SUPFAM" id="SSF53756">
    <property type="entry name" value="UDP-Glycosyltransferase/glycogen phosphorylase"/>
    <property type="match status" value="1"/>
</dbReference>
<dbReference type="PROSITE" id="PS00375">
    <property type="entry name" value="UDPGT"/>
    <property type="match status" value="1"/>
</dbReference>
<dbReference type="EC" id="2.4.1.-" evidence="6"/>
<comment type="similarity">
    <text evidence="2 5">Belongs to the UDP-glycosyltransferase family.</text>
</comment>
<dbReference type="PANTHER" id="PTHR11926:SF1553">
    <property type="entry name" value="GLYCOSYLTRANSFERASE"/>
    <property type="match status" value="1"/>
</dbReference>
<dbReference type="FunFam" id="3.40.50.2000:FF:000019">
    <property type="entry name" value="Glycosyltransferase"/>
    <property type="match status" value="1"/>
</dbReference>
<sequence length="401" mass="45048">MDTTRRKAEGGRAQAPSPSVYYAKFQQIGSETLTKLIENLKTHHQSCPIDCIIYDANLPWLIGVVKNVKLIVAAFFTQSCAVGNIYHQLQQGLIRLPLVGQEVVVPGLPPLEPADMPSFVYRLESDILDILLNQFAQIDKVDWVFFNTFYKLEEEVINCMSKLLSVTTIGPTIPLKYLQDQQKVLNDDQLDFDVHLYEPKTSACINWLNQRQNESVAYVSFGSLAQLDAEQMEELAWGLKKSDKYFLWIVRESEEAKLPKGFVEETSDKGLIVRWCSQLEILAHKAIGCFVTHCGWNSILEAISLGVPMVAMPHWSDQSTNAKFVADVWKIGVRVKGDGRGIIVREMVGSCIKEVMDGEGGEGIKRNARNLMEMAREAVKEGGSSDTSTNEFVAKLIQYCF</sequence>
<accession>A0A977R8X9</accession>
<dbReference type="CDD" id="cd03784">
    <property type="entry name" value="GT1_Gtf-like"/>
    <property type="match status" value="1"/>
</dbReference>
<dbReference type="GO" id="GO:0080044">
    <property type="term" value="F:quercetin 7-O-glucosyltransferase activity"/>
    <property type="evidence" value="ECO:0007669"/>
    <property type="project" value="TreeGrafter"/>
</dbReference>
<dbReference type="AlphaFoldDB" id="A0A977R8X9"/>
<dbReference type="InterPro" id="IPR035595">
    <property type="entry name" value="UDP_glycos_trans_CS"/>
</dbReference>
<dbReference type="Pfam" id="PF00201">
    <property type="entry name" value="UDPGT"/>
    <property type="match status" value="1"/>
</dbReference>
<dbReference type="GO" id="GO:0046246">
    <property type="term" value="P:terpene biosynthetic process"/>
    <property type="evidence" value="ECO:0007669"/>
    <property type="project" value="UniProtKB-ARBA"/>
</dbReference>
<dbReference type="GO" id="GO:0016135">
    <property type="term" value="P:saponin biosynthetic process"/>
    <property type="evidence" value="ECO:0007669"/>
    <property type="project" value="UniProtKB-ARBA"/>
</dbReference>
<evidence type="ECO:0000256" key="3">
    <source>
        <dbReference type="ARBA" id="ARBA00022679"/>
    </source>
</evidence>
<name>A0A977R8X9_9APIA</name>
<dbReference type="GO" id="GO:0080043">
    <property type="term" value="F:quercetin 3-O-glucosyltransferase activity"/>
    <property type="evidence" value="ECO:0007669"/>
    <property type="project" value="TreeGrafter"/>
</dbReference>
<dbReference type="Gene3D" id="3.40.50.2000">
    <property type="entry name" value="Glycogen Phosphorylase B"/>
    <property type="match status" value="2"/>
</dbReference>
<dbReference type="PANTHER" id="PTHR11926">
    <property type="entry name" value="GLUCOSYL/GLUCURONOSYL TRANSFERASES"/>
    <property type="match status" value="1"/>
</dbReference>
<reference evidence="7" key="1">
    <citation type="journal article" date="2022" name="ACS Synth. Biol.">
        <title>Key Glycosyltransferase Genes of Panax notoginseng: Identification and Engineering Yeast Construction of Rare Ginsenosides.</title>
        <authorList>
            <person name="Jiang Z."/>
            <person name="Gao H."/>
            <person name="Liu R."/>
            <person name="Xia M."/>
            <person name="Lu Y."/>
            <person name="Wang J."/>
            <person name="Chen X."/>
            <person name="Zhang Y."/>
            <person name="Li D."/>
            <person name="Tong Y."/>
            <person name="Liu P."/>
            <person name="Liu Y."/>
            <person name="Luo Y."/>
            <person name="Gao J."/>
            <person name="Yin Y."/>
            <person name="Huang L."/>
            <person name="Gao W."/>
        </authorList>
    </citation>
    <scope>NUCLEOTIDE SEQUENCE</scope>
</reference>
<comment type="pathway">
    <text evidence="1">Secondary metabolite biosynthesis; terpenoid biosynthesis.</text>
</comment>
<dbReference type="InterPro" id="IPR002213">
    <property type="entry name" value="UDP_glucos_trans"/>
</dbReference>
<evidence type="ECO:0000256" key="1">
    <source>
        <dbReference type="ARBA" id="ARBA00004721"/>
    </source>
</evidence>
<evidence type="ECO:0000256" key="2">
    <source>
        <dbReference type="ARBA" id="ARBA00009995"/>
    </source>
</evidence>
<protein>
    <recommendedName>
        <fullName evidence="6">Glycosyltransferase</fullName>
        <ecNumber evidence="6">2.4.1.-</ecNumber>
    </recommendedName>
</protein>
<dbReference type="EMBL" id="OM837166">
    <property type="protein sequence ID" value="UXM20077.1"/>
    <property type="molecule type" value="mRNA"/>
</dbReference>
<organism evidence="7">
    <name type="scientific">Panax notoginseng</name>
    <name type="common">notoginseng</name>
    <dbReference type="NCBI Taxonomy" id="44586"/>
    <lineage>
        <taxon>Eukaryota</taxon>
        <taxon>Viridiplantae</taxon>
        <taxon>Streptophyta</taxon>
        <taxon>Embryophyta</taxon>
        <taxon>Tracheophyta</taxon>
        <taxon>Spermatophyta</taxon>
        <taxon>Magnoliopsida</taxon>
        <taxon>eudicotyledons</taxon>
        <taxon>Gunneridae</taxon>
        <taxon>Pentapetalae</taxon>
        <taxon>asterids</taxon>
        <taxon>campanulids</taxon>
        <taxon>Apiales</taxon>
        <taxon>Araliaceae</taxon>
        <taxon>Panax</taxon>
    </lineage>
</organism>
<keyword evidence="3 5" id="KW-0808">Transferase</keyword>
<evidence type="ECO:0000256" key="4">
    <source>
        <dbReference type="ARBA" id="ARBA00023229"/>
    </source>
</evidence>
<keyword evidence="4" id="KW-0414">Isoprene biosynthesis</keyword>
<proteinExistence type="evidence at transcript level"/>
<evidence type="ECO:0000256" key="5">
    <source>
        <dbReference type="RuleBase" id="RU003718"/>
    </source>
</evidence>
<evidence type="ECO:0000313" key="7">
    <source>
        <dbReference type="EMBL" id="UXM20077.1"/>
    </source>
</evidence>
<keyword evidence="5 7" id="KW-0328">Glycosyltransferase</keyword>